<feature type="non-terminal residue" evidence="1">
    <location>
        <position position="1"/>
    </location>
</feature>
<evidence type="ECO:0000313" key="2">
    <source>
        <dbReference type="Proteomes" id="UP000708208"/>
    </source>
</evidence>
<evidence type="ECO:0000313" key="1">
    <source>
        <dbReference type="EMBL" id="CAG7785686.1"/>
    </source>
</evidence>
<dbReference type="Proteomes" id="UP000708208">
    <property type="component" value="Unassembled WGS sequence"/>
</dbReference>
<accession>A0A8J2K9N3</accession>
<dbReference type="InterPro" id="IPR001680">
    <property type="entry name" value="WD40_rpt"/>
</dbReference>
<dbReference type="OrthoDB" id="63070at2759"/>
<reference evidence="1" key="1">
    <citation type="submission" date="2021-06" db="EMBL/GenBank/DDBJ databases">
        <authorList>
            <person name="Hodson N. C."/>
            <person name="Mongue J. A."/>
            <person name="Jaron S. K."/>
        </authorList>
    </citation>
    <scope>NUCLEOTIDE SEQUENCE</scope>
</reference>
<dbReference type="AlphaFoldDB" id="A0A8J2K9N3"/>
<proteinExistence type="predicted"/>
<organism evidence="1 2">
    <name type="scientific">Allacma fusca</name>
    <dbReference type="NCBI Taxonomy" id="39272"/>
    <lineage>
        <taxon>Eukaryota</taxon>
        <taxon>Metazoa</taxon>
        <taxon>Ecdysozoa</taxon>
        <taxon>Arthropoda</taxon>
        <taxon>Hexapoda</taxon>
        <taxon>Collembola</taxon>
        <taxon>Symphypleona</taxon>
        <taxon>Sminthuridae</taxon>
        <taxon>Allacma</taxon>
    </lineage>
</organism>
<name>A0A8J2K9N3_9HEXA</name>
<protein>
    <submittedName>
        <fullName evidence="1">Uncharacterized protein</fullName>
    </submittedName>
</protein>
<dbReference type="EMBL" id="CAJVCH010301190">
    <property type="protein sequence ID" value="CAG7785686.1"/>
    <property type="molecule type" value="Genomic_DNA"/>
</dbReference>
<dbReference type="Pfam" id="PF00400">
    <property type="entry name" value="WD40"/>
    <property type="match status" value="1"/>
</dbReference>
<comment type="caution">
    <text evidence="1">The sequence shown here is derived from an EMBL/GenBank/DDBJ whole genome shotgun (WGS) entry which is preliminary data.</text>
</comment>
<gene>
    <name evidence="1" type="ORF">AFUS01_LOCUS24297</name>
</gene>
<sequence>NVWNSTSLKRETTCIPIGATGRHVFSVRFVVDDKFLLASVVDNGKSNIELWNLSDSKDPRRIKTYTGHKNDLYSLWNNVIICNSTKYIYSGSEDSKIYFWNFETEEPAGIIPVEVSGKLLVCRIIFFVVEEET</sequence>
<keyword evidence="2" id="KW-1185">Reference proteome</keyword>